<evidence type="ECO:0000313" key="2">
    <source>
        <dbReference type="EMBL" id="MBC8576664.1"/>
    </source>
</evidence>
<name>A0ABR7NJT3_9FIRM</name>
<keyword evidence="3" id="KW-1185">Reference proteome</keyword>
<keyword evidence="1" id="KW-1133">Transmembrane helix</keyword>
<protein>
    <submittedName>
        <fullName evidence="2">Uncharacterized protein</fullName>
    </submittedName>
</protein>
<dbReference type="RefSeq" id="WP_262400168.1">
    <property type="nucleotide sequence ID" value="NZ_JACRTB010000013.1"/>
</dbReference>
<organism evidence="2 3">
    <name type="scientific">Yanshouia hominis</name>
    <dbReference type="NCBI Taxonomy" id="2763673"/>
    <lineage>
        <taxon>Bacteria</taxon>
        <taxon>Bacillati</taxon>
        <taxon>Bacillota</taxon>
        <taxon>Clostridia</taxon>
        <taxon>Eubacteriales</taxon>
        <taxon>Oscillospiraceae</taxon>
        <taxon>Yanshouia</taxon>
    </lineage>
</organism>
<proteinExistence type="predicted"/>
<evidence type="ECO:0000256" key="1">
    <source>
        <dbReference type="SAM" id="Phobius"/>
    </source>
</evidence>
<reference evidence="2 3" key="1">
    <citation type="submission" date="2020-08" db="EMBL/GenBank/DDBJ databases">
        <title>Genome public.</title>
        <authorList>
            <person name="Liu C."/>
            <person name="Sun Q."/>
        </authorList>
    </citation>
    <scope>NUCLEOTIDE SEQUENCE [LARGE SCALE GENOMIC DNA]</scope>
    <source>
        <strain evidence="2 3">BX1</strain>
    </source>
</reference>
<keyword evidence="1" id="KW-0812">Transmembrane</keyword>
<dbReference type="EMBL" id="JACRTB010000013">
    <property type="protein sequence ID" value="MBC8576664.1"/>
    <property type="molecule type" value="Genomic_DNA"/>
</dbReference>
<sequence>MQVFAAPQSVAAASLAAAADTASATAGEYGYIPNNFSASYHFLASDSSATSRVEFVYYKGTYFPAGDYVFSAVLSQAPTAGFVWYSGTYPGSSVSVDGNKITWSISVDDPFTVTSSIGFFATYPLSVDSSAITYESYSATYYTPVDGISSGFTYSSGAISDRDHQDYDTVSASFGDQPAGDYLINIYHWGQSYDVNFALLYNGRRLSASTDGGVTTAVVSHGGGDLTITGSFDIVRTTNWDTVGGSFFEGGGNIVTDAPGSWTFNISDIVAVPLTNSSVEQYGICGPIVGFFRDQYSSLKSFLSGQFQSIKDIFKGDETGKLDADITKGEELHEQEKQVTDAIIVGFDDASKNVDPSTITIPNDVLSGFVFMSDLFMLVFNGLGNYKALVMIPLCIGIAAIIIGRGFWAAAGYAPRRGNYRVRVNPYNQSYKGLPNPGNSGSLKG</sequence>
<evidence type="ECO:0000313" key="3">
    <source>
        <dbReference type="Proteomes" id="UP000658131"/>
    </source>
</evidence>
<feature type="transmembrane region" description="Helical" evidence="1">
    <location>
        <begin position="390"/>
        <end position="411"/>
    </location>
</feature>
<keyword evidence="1" id="KW-0472">Membrane</keyword>
<comment type="caution">
    <text evidence="2">The sequence shown here is derived from an EMBL/GenBank/DDBJ whole genome shotgun (WGS) entry which is preliminary data.</text>
</comment>
<gene>
    <name evidence="2" type="ORF">H8717_09645</name>
</gene>
<dbReference type="Proteomes" id="UP000658131">
    <property type="component" value="Unassembled WGS sequence"/>
</dbReference>
<accession>A0ABR7NJT3</accession>